<dbReference type="EMBL" id="PFCB01000015">
    <property type="protein sequence ID" value="PIR74623.1"/>
    <property type="molecule type" value="Genomic_DNA"/>
</dbReference>
<protein>
    <submittedName>
        <fullName evidence="1">Uncharacterized protein</fullName>
    </submittedName>
</protein>
<organism evidence="1 2">
    <name type="scientific">Candidatus Magasanikbacteria bacterium CG10_big_fil_rev_8_21_14_0_10_47_10</name>
    <dbReference type="NCBI Taxonomy" id="1974652"/>
    <lineage>
        <taxon>Bacteria</taxon>
        <taxon>Candidatus Magasanikiibacteriota</taxon>
    </lineage>
</organism>
<sequence>MEIMEGSIVLYTPEVEERWLNEMSPLKKGCGIEIAVVYKKMNFDEIKKEIKQIHAGLGIKSEEFEEITINNRQALKNTFDSIVIGPGIVVYFPSKDKLYSVSINWGPDEKENCLQEFNKFLETILIK</sequence>
<dbReference type="Proteomes" id="UP000230154">
    <property type="component" value="Unassembled WGS sequence"/>
</dbReference>
<reference evidence="2" key="1">
    <citation type="submission" date="2017-09" db="EMBL/GenBank/DDBJ databases">
        <title>Depth-based differentiation of microbial function through sediment-hosted aquifers and enrichment of novel symbionts in the deep terrestrial subsurface.</title>
        <authorList>
            <person name="Probst A.J."/>
            <person name="Ladd B."/>
            <person name="Jarett J.K."/>
            <person name="Geller-Mcgrath D.E."/>
            <person name="Sieber C.M.K."/>
            <person name="Emerson J.B."/>
            <person name="Anantharaman K."/>
            <person name="Thomas B.C."/>
            <person name="Malmstrom R."/>
            <person name="Stieglmeier M."/>
            <person name="Klingl A."/>
            <person name="Woyke T."/>
            <person name="Ryan C.M."/>
            <person name="Banfield J.F."/>
        </authorList>
    </citation>
    <scope>NUCLEOTIDE SEQUENCE [LARGE SCALE GENOMIC DNA]</scope>
</reference>
<evidence type="ECO:0000313" key="1">
    <source>
        <dbReference type="EMBL" id="PIR74623.1"/>
    </source>
</evidence>
<accession>A0A2H0TR19</accession>
<comment type="caution">
    <text evidence="1">The sequence shown here is derived from an EMBL/GenBank/DDBJ whole genome shotgun (WGS) entry which is preliminary data.</text>
</comment>
<proteinExistence type="predicted"/>
<evidence type="ECO:0000313" key="2">
    <source>
        <dbReference type="Proteomes" id="UP000230154"/>
    </source>
</evidence>
<name>A0A2H0TR19_9BACT</name>
<dbReference type="AlphaFoldDB" id="A0A2H0TR19"/>
<gene>
    <name evidence="1" type="ORF">COU35_01595</name>
</gene>